<evidence type="ECO:0000256" key="2">
    <source>
        <dbReference type="SAM" id="Phobius"/>
    </source>
</evidence>
<accession>A0ABV7Y4D6</accession>
<comment type="caution">
    <text evidence="3">The sequence shown here is derived from an EMBL/GenBank/DDBJ whole genome shotgun (WGS) entry which is preliminary data.</text>
</comment>
<evidence type="ECO:0000313" key="3">
    <source>
        <dbReference type="EMBL" id="MFC3760121.1"/>
    </source>
</evidence>
<keyword evidence="2" id="KW-1133">Transmembrane helix</keyword>
<keyword evidence="4" id="KW-1185">Reference proteome</keyword>
<reference evidence="4" key="1">
    <citation type="journal article" date="2019" name="Int. J. Syst. Evol. Microbiol.">
        <title>The Global Catalogue of Microorganisms (GCM) 10K type strain sequencing project: providing services to taxonomists for standard genome sequencing and annotation.</title>
        <authorList>
            <consortium name="The Broad Institute Genomics Platform"/>
            <consortium name="The Broad Institute Genome Sequencing Center for Infectious Disease"/>
            <person name="Wu L."/>
            <person name="Ma J."/>
        </authorList>
    </citation>
    <scope>NUCLEOTIDE SEQUENCE [LARGE SCALE GENOMIC DNA]</scope>
    <source>
        <strain evidence="4">CGMCC 4.7241</strain>
    </source>
</reference>
<keyword evidence="2" id="KW-0812">Transmembrane</keyword>
<dbReference type="InterPro" id="IPR045684">
    <property type="entry name" value="DUF6191"/>
</dbReference>
<evidence type="ECO:0000313" key="4">
    <source>
        <dbReference type="Proteomes" id="UP001595699"/>
    </source>
</evidence>
<proteinExistence type="predicted"/>
<dbReference type="Proteomes" id="UP001595699">
    <property type="component" value="Unassembled WGS sequence"/>
</dbReference>
<dbReference type="EMBL" id="JBHRZH010000004">
    <property type="protein sequence ID" value="MFC3760121.1"/>
    <property type="molecule type" value="Genomic_DNA"/>
</dbReference>
<keyword evidence="2" id="KW-0472">Membrane</keyword>
<dbReference type="RefSeq" id="WP_205120062.1">
    <property type="nucleotide sequence ID" value="NZ_JAFBCM010000001.1"/>
</dbReference>
<feature type="region of interest" description="Disordered" evidence="1">
    <location>
        <begin position="53"/>
        <end position="97"/>
    </location>
</feature>
<organism evidence="3 4">
    <name type="scientific">Tenggerimyces flavus</name>
    <dbReference type="NCBI Taxonomy" id="1708749"/>
    <lineage>
        <taxon>Bacteria</taxon>
        <taxon>Bacillati</taxon>
        <taxon>Actinomycetota</taxon>
        <taxon>Actinomycetes</taxon>
        <taxon>Propionibacteriales</taxon>
        <taxon>Nocardioidaceae</taxon>
        <taxon>Tenggerimyces</taxon>
    </lineage>
</organism>
<protein>
    <submittedName>
        <fullName evidence="3">DUF6191 domain-containing protein</fullName>
    </submittedName>
</protein>
<gene>
    <name evidence="3" type="ORF">ACFOUW_04685</name>
</gene>
<feature type="transmembrane region" description="Helical" evidence="2">
    <location>
        <begin position="6"/>
        <end position="26"/>
    </location>
</feature>
<feature type="compositionally biased region" description="Basic and acidic residues" evidence="1">
    <location>
        <begin position="54"/>
        <end position="66"/>
    </location>
</feature>
<evidence type="ECO:0000256" key="1">
    <source>
        <dbReference type="SAM" id="MobiDB-lite"/>
    </source>
</evidence>
<dbReference type="Pfam" id="PF19690">
    <property type="entry name" value="DUF6191"/>
    <property type="match status" value="1"/>
</dbReference>
<name>A0ABV7Y4D6_9ACTN</name>
<sequence>MSGWGVVAIVVGVVAVLLVFPLLSWLMQHAKPSETGGGVGTALEGIDAIFNPGKQRELDQRQHEAEAPVENPDGAPPRSKVDLSDGTAVIRLPPKER</sequence>